<keyword evidence="8" id="KW-1185">Reference proteome</keyword>
<dbReference type="RefSeq" id="WP_136550253.1">
    <property type="nucleotide sequence ID" value="NZ_CP031093.1"/>
</dbReference>
<dbReference type="Gene3D" id="1.10.760.10">
    <property type="entry name" value="Cytochrome c-like domain"/>
    <property type="match status" value="1"/>
</dbReference>
<dbReference type="EMBL" id="CP031093">
    <property type="protein sequence ID" value="QCF28024.1"/>
    <property type="molecule type" value="Genomic_DNA"/>
</dbReference>
<accession>A0A4P7XMQ4</accession>
<evidence type="ECO:0000256" key="3">
    <source>
        <dbReference type="ARBA" id="ARBA00023004"/>
    </source>
</evidence>
<evidence type="ECO:0000256" key="1">
    <source>
        <dbReference type="ARBA" id="ARBA00022617"/>
    </source>
</evidence>
<name>A0A4P7XMQ4_9ALTE</name>
<dbReference type="GO" id="GO:0009055">
    <property type="term" value="F:electron transfer activity"/>
    <property type="evidence" value="ECO:0007669"/>
    <property type="project" value="InterPro"/>
</dbReference>
<evidence type="ECO:0000313" key="7">
    <source>
        <dbReference type="EMBL" id="QCF28024.1"/>
    </source>
</evidence>
<dbReference type="InterPro" id="IPR010538">
    <property type="entry name" value="DHOR"/>
</dbReference>
<sequence length="471" mass="50751">MTRSLALLLLPLLVLSGRPVLGAETHAGFPLQTSPDTGGEGTVEQADSNAFSLPQGNLSMTKRLDFSVGNSFFRNPWVEAPASTDARDGLGPLFNTNSCQGCHLKDGRGHPPSAKAPSVSLFLRLAVPADPVVDAELLRMHGFKPAPVYGSQLQTAALPAAKPEAELVLTWQTVTEVLADGTEVELQKPQYSIENANYGPLPEDLLISPRVAPQMIGMGLLEAIPLEAIRQRADPEDADGDGISGKLNQVWDLATQQTVPGRFGWKAGEPDVRQQSMGAFAGDMGLTSTLKPTTDCLTGQECDRFAHGGEPEVSDKIANFVVFYSKSLAVPARRNLGSATVQQGAKLFNETGCADCHTPNFKTGQVEDRPDLSNQIIWPYTDLLLHDMGPRLADGRGEFLASGNEWRTPPLWGIGLAQVVNPHSGFLHDGRARTFEEAILWHGGEARAAAERYRQMAAEDRQAIVDFLGSL</sequence>
<dbReference type="SUPFAM" id="SSF46626">
    <property type="entry name" value="Cytochrome c"/>
    <property type="match status" value="1"/>
</dbReference>
<organism evidence="7 8">
    <name type="scientific">Hydrocarboniclastica marina</name>
    <dbReference type="NCBI Taxonomy" id="2259620"/>
    <lineage>
        <taxon>Bacteria</taxon>
        <taxon>Pseudomonadati</taxon>
        <taxon>Pseudomonadota</taxon>
        <taxon>Gammaproteobacteria</taxon>
        <taxon>Alteromonadales</taxon>
        <taxon>Alteromonadaceae</taxon>
        <taxon>Hydrocarboniclastica</taxon>
    </lineage>
</organism>
<reference evidence="7 8" key="1">
    <citation type="submission" date="2018-07" db="EMBL/GenBank/DDBJ databases">
        <title>Marsedoiliclastica nanhaica gen. nov. sp. nov., a novel marine hydrocarbonoclastic bacterium isolated from an in-situ enriched hydrocarbon-degrading consortium in deep-sea sediment.</title>
        <authorList>
            <person name="Dong C."/>
            <person name="Ma T."/>
            <person name="Liu R."/>
            <person name="Shao Z."/>
        </authorList>
    </citation>
    <scope>NUCLEOTIDE SEQUENCE [LARGE SCALE GENOMIC DNA]</scope>
    <source>
        <strain evidence="8">soil36-7</strain>
    </source>
</reference>
<dbReference type="InterPro" id="IPR009056">
    <property type="entry name" value="Cyt_c-like_dom"/>
</dbReference>
<keyword evidence="5" id="KW-0732">Signal</keyword>
<dbReference type="GO" id="GO:0004130">
    <property type="term" value="F:cytochrome-c peroxidase activity"/>
    <property type="evidence" value="ECO:0007669"/>
    <property type="project" value="TreeGrafter"/>
</dbReference>
<evidence type="ECO:0000259" key="6">
    <source>
        <dbReference type="PROSITE" id="PS51007"/>
    </source>
</evidence>
<protein>
    <submittedName>
        <fullName evidence="7">Thiol oxidoreductase</fullName>
    </submittedName>
</protein>
<dbReference type="PIRSF" id="PIRSF028099">
    <property type="entry name" value="DUF1111"/>
    <property type="match status" value="1"/>
</dbReference>
<gene>
    <name evidence="7" type="ORF">soil367_17320</name>
</gene>
<proteinExistence type="predicted"/>
<evidence type="ECO:0000256" key="5">
    <source>
        <dbReference type="SAM" id="SignalP"/>
    </source>
</evidence>
<dbReference type="GO" id="GO:0020037">
    <property type="term" value="F:heme binding"/>
    <property type="evidence" value="ECO:0007669"/>
    <property type="project" value="InterPro"/>
</dbReference>
<dbReference type="KEGG" id="hmi:soil367_17320"/>
<keyword evidence="2 4" id="KW-0479">Metal-binding</keyword>
<dbReference type="InterPro" id="IPR051395">
    <property type="entry name" value="Cytochrome_c_Peroxidase/MauG"/>
</dbReference>
<dbReference type="InterPro" id="IPR036909">
    <property type="entry name" value="Cyt_c-like_dom_sf"/>
</dbReference>
<dbReference type="GO" id="GO:0046872">
    <property type="term" value="F:metal ion binding"/>
    <property type="evidence" value="ECO:0007669"/>
    <property type="project" value="UniProtKB-KW"/>
</dbReference>
<keyword evidence="1 4" id="KW-0349">Heme</keyword>
<feature type="chain" id="PRO_5020622018" evidence="5">
    <location>
        <begin position="23"/>
        <end position="471"/>
    </location>
</feature>
<dbReference type="Pfam" id="PF06537">
    <property type="entry name" value="DHOR"/>
    <property type="match status" value="1"/>
</dbReference>
<dbReference type="Proteomes" id="UP000298049">
    <property type="component" value="Chromosome"/>
</dbReference>
<evidence type="ECO:0000256" key="4">
    <source>
        <dbReference type="PROSITE-ProRule" id="PRU00433"/>
    </source>
</evidence>
<dbReference type="PANTHER" id="PTHR30600">
    <property type="entry name" value="CYTOCHROME C PEROXIDASE-RELATED"/>
    <property type="match status" value="1"/>
</dbReference>
<feature type="signal peptide" evidence="5">
    <location>
        <begin position="1"/>
        <end position="22"/>
    </location>
</feature>
<evidence type="ECO:0000256" key="2">
    <source>
        <dbReference type="ARBA" id="ARBA00022723"/>
    </source>
</evidence>
<feature type="domain" description="Cytochrome c" evidence="6">
    <location>
        <begin position="339"/>
        <end position="471"/>
    </location>
</feature>
<evidence type="ECO:0000313" key="8">
    <source>
        <dbReference type="Proteomes" id="UP000298049"/>
    </source>
</evidence>
<dbReference type="AlphaFoldDB" id="A0A4P7XMQ4"/>
<keyword evidence="3 4" id="KW-0408">Iron</keyword>
<dbReference type="PROSITE" id="PS51007">
    <property type="entry name" value="CYTC"/>
    <property type="match status" value="1"/>
</dbReference>
<dbReference type="OrthoDB" id="9805202at2"/>
<dbReference type="PANTHER" id="PTHR30600:SF4">
    <property type="entry name" value="CYTOCHROME C DOMAIN-CONTAINING PROTEIN"/>
    <property type="match status" value="1"/>
</dbReference>